<comment type="subcellular location">
    <subcellularLocation>
        <location evidence="7">Cytoplasm</location>
    </subcellularLocation>
</comment>
<evidence type="ECO:0000256" key="2">
    <source>
        <dbReference type="ARBA" id="ARBA00022490"/>
    </source>
</evidence>
<dbReference type="NCBIfam" id="NF009488">
    <property type="entry name" value="PRK12850.1"/>
    <property type="match status" value="1"/>
</dbReference>
<evidence type="ECO:0000313" key="10">
    <source>
        <dbReference type="EMBL" id="ADH90194.1"/>
    </source>
</evidence>
<keyword evidence="2 7" id="KW-0963">Cytoplasm</keyword>
<dbReference type="EMBL" id="CP002026">
    <property type="protein sequence ID" value="ADH90194.1"/>
    <property type="molecule type" value="Genomic_DNA"/>
</dbReference>
<dbReference type="InterPro" id="IPR001844">
    <property type="entry name" value="Cpn60/GroEL"/>
</dbReference>
<dbReference type="Pfam" id="PF00118">
    <property type="entry name" value="Cpn60_TCP1"/>
    <property type="match status" value="1"/>
</dbReference>
<dbReference type="GO" id="GO:0005524">
    <property type="term" value="F:ATP binding"/>
    <property type="evidence" value="ECO:0007669"/>
    <property type="project" value="UniProtKB-UniRule"/>
</dbReference>
<evidence type="ECO:0000256" key="5">
    <source>
        <dbReference type="ARBA" id="ARBA00023186"/>
    </source>
</evidence>
<dbReference type="InterPro" id="IPR027413">
    <property type="entry name" value="GROEL-like_equatorial_sf"/>
</dbReference>
<dbReference type="EC" id="5.6.1.7" evidence="7"/>
<dbReference type="Gene3D" id="3.50.7.10">
    <property type="entry name" value="GroEL"/>
    <property type="match status" value="1"/>
</dbReference>
<dbReference type="NCBIfam" id="TIGR02348">
    <property type="entry name" value="GroEL"/>
    <property type="match status" value="1"/>
</dbReference>
<dbReference type="AlphaFoldDB" id="D7A6J6"/>
<evidence type="ECO:0000313" key="11">
    <source>
        <dbReference type="Proteomes" id="UP000006633"/>
    </source>
</evidence>
<keyword evidence="4 7" id="KW-0067">ATP-binding</keyword>
<dbReference type="PRINTS" id="PR00298">
    <property type="entry name" value="CHAPERONIN60"/>
</dbReference>
<evidence type="ECO:0000256" key="6">
    <source>
        <dbReference type="ARBA" id="ARBA00023235"/>
    </source>
</evidence>
<protein>
    <recommendedName>
        <fullName evidence="7">Chaperonin GroEL</fullName>
        <ecNumber evidence="7">5.6.1.7</ecNumber>
    </recommendedName>
    <alternativeName>
        <fullName evidence="7">60 kDa chaperonin</fullName>
    </alternativeName>
    <alternativeName>
        <fullName evidence="7">Chaperonin-60</fullName>
        <shortName evidence="7">Cpn60</shortName>
    </alternativeName>
</protein>
<dbReference type="InterPro" id="IPR002423">
    <property type="entry name" value="Cpn60/GroEL/TCP-1"/>
</dbReference>
<reference evidence="10 11" key="1">
    <citation type="journal article" date="2012" name="Stand. Genomic Sci.">
        <title>Complete genome sequence of the facultatively chemolithoautotrophic and methylotrophic alpha Proteobacterium Starkeya novella type strain (ATCC 8093(T)).</title>
        <authorList>
            <person name="Kappler U."/>
            <person name="Davenport K."/>
            <person name="Beatson S."/>
            <person name="Lucas S."/>
            <person name="Lapidus A."/>
            <person name="Copeland A."/>
            <person name="Berry K.W."/>
            <person name="Glavina Del Rio T."/>
            <person name="Hammon N."/>
            <person name="Dalin E."/>
            <person name="Tice H."/>
            <person name="Pitluck S."/>
            <person name="Richardson P."/>
            <person name="Bruce D."/>
            <person name="Goodwin L.A."/>
            <person name="Han C."/>
            <person name="Tapia R."/>
            <person name="Detter J.C."/>
            <person name="Chang Y.J."/>
            <person name="Jeffries C.D."/>
            <person name="Land M."/>
            <person name="Hauser L."/>
            <person name="Kyrpides N.C."/>
            <person name="Goker M."/>
            <person name="Ivanova N."/>
            <person name="Klenk H.P."/>
            <person name="Woyke T."/>
        </authorList>
    </citation>
    <scope>NUCLEOTIDE SEQUENCE [LARGE SCALE GENOMIC DNA]</scope>
    <source>
        <strain evidence="11">ATCC 8093 / DSM 506 / JCM 20403 / CCM 1077 / IAM 12100 / NBRC 12443 / NCIMB 10456</strain>
    </source>
</reference>
<keyword evidence="5 7" id="KW-0143">Chaperone</keyword>
<dbReference type="Gene3D" id="1.10.560.10">
    <property type="entry name" value="GroEL-like equatorial domain"/>
    <property type="match status" value="1"/>
</dbReference>
<feature type="binding site" evidence="7">
    <location>
        <position position="51"/>
    </location>
    <ligand>
        <name>ATP</name>
        <dbReference type="ChEBI" id="CHEBI:30616"/>
    </ligand>
</feature>
<evidence type="ECO:0000256" key="1">
    <source>
        <dbReference type="ARBA" id="ARBA00006607"/>
    </source>
</evidence>
<comment type="function">
    <text evidence="7 9">Together with its co-chaperonin GroES, plays an essential role in assisting protein folding. The GroEL-GroES system forms a nano-cage that allows encapsulation of the non-native substrate proteins and provides a physical environment optimized to promote and accelerate protein folding.</text>
</comment>
<comment type="similarity">
    <text evidence="1 7 8">Belongs to the chaperonin (HSP60) family.</text>
</comment>
<dbReference type="HAMAP" id="MF_00600">
    <property type="entry name" value="CH60"/>
    <property type="match status" value="1"/>
</dbReference>
<dbReference type="InterPro" id="IPR018370">
    <property type="entry name" value="Chaperonin_Cpn60_CS"/>
</dbReference>
<comment type="caution">
    <text evidence="7">Lacks conserved residue(s) required for the propagation of feature annotation.</text>
</comment>
<dbReference type="KEGG" id="sno:Snov_2911"/>
<dbReference type="RefSeq" id="WP_013167697.1">
    <property type="nucleotide sequence ID" value="NC_014217.1"/>
</dbReference>
<comment type="subunit">
    <text evidence="7 9">Forms a cylinder of 14 subunits composed of two heptameric rings stacked back-to-back. Interacts with the co-chaperonin GroES.</text>
</comment>
<dbReference type="FunFam" id="3.50.7.10:FF:000001">
    <property type="entry name" value="60 kDa chaperonin"/>
    <property type="match status" value="1"/>
</dbReference>
<feature type="binding site" evidence="7">
    <location>
        <position position="415"/>
    </location>
    <ligand>
        <name>ATP</name>
        <dbReference type="ChEBI" id="CHEBI:30616"/>
    </ligand>
</feature>
<dbReference type="GO" id="GO:0140662">
    <property type="term" value="F:ATP-dependent protein folding chaperone"/>
    <property type="evidence" value="ECO:0007669"/>
    <property type="project" value="InterPro"/>
</dbReference>
<dbReference type="eggNOG" id="COG0459">
    <property type="taxonomic scope" value="Bacteria"/>
</dbReference>
<dbReference type="InterPro" id="IPR027410">
    <property type="entry name" value="TCP-1-like_intermed_sf"/>
</dbReference>
<evidence type="ECO:0000256" key="7">
    <source>
        <dbReference type="HAMAP-Rule" id="MF_00600"/>
    </source>
</evidence>
<dbReference type="NCBIfam" id="NF000592">
    <property type="entry name" value="PRK00013.1"/>
    <property type="match status" value="1"/>
</dbReference>
<evidence type="ECO:0000256" key="9">
    <source>
        <dbReference type="RuleBase" id="RU000419"/>
    </source>
</evidence>
<dbReference type="InterPro" id="IPR027409">
    <property type="entry name" value="GroEL-like_apical_dom_sf"/>
</dbReference>
<sequence>MSAKEIRFSTDARDRMLRGVELLNNAVKVTLGPKGRNVIIDKAYGAPRITKDGVAVAKEIELADKFENMGAQMVREVASKTNDLAGDGTTTATVLAASILREGAKLVAAGMNPMDLKRGIDLGVAAVVKEIQARARKVESSAEIAQVGTIAANGDAAVGEMIAKAMEKVGNEGVITVEEARTAETELDVVEGMQFDRGYLSPYFITNTEKMRAELEDPYVLIHEKKLGNLQGLLPILEAVVQTGRPLLIISEDVEGEALATLVVNKLRGGLKVAAVKAPGFGDRRKAMLEDIAVLTAGQMISDDLGIKLENVTIDMLGRAKRVLIEQETTTIIDGAGKKKTIGARIAQLKAQIEETTSDYDREKLQERLAKLAGGVAVIRVGGATEIEVKEKKDRIDDALNATRAAVEEGIVPGGGVALLRARSALRALPGGNADVTAGILIVLRALEAPIRQIAENAGVEGSLVVGRLTDSKDHNQGFDAQTETYVDMIKAGIVDPAKVVRTALQDACSIAALLITAEAMIADIPFKETASPAGNGGMGY</sequence>
<evidence type="ECO:0000256" key="3">
    <source>
        <dbReference type="ARBA" id="ARBA00022741"/>
    </source>
</evidence>
<dbReference type="Gene3D" id="3.30.260.10">
    <property type="entry name" value="TCP-1-like chaperonin intermediate domain"/>
    <property type="match status" value="1"/>
</dbReference>
<feature type="binding site" evidence="7">
    <location>
        <position position="496"/>
    </location>
    <ligand>
        <name>ATP</name>
        <dbReference type="ChEBI" id="CHEBI:30616"/>
    </ligand>
</feature>
<name>D7A6J6_ANCN5</name>
<dbReference type="PANTHER" id="PTHR45633">
    <property type="entry name" value="60 KDA HEAT SHOCK PROTEIN, MITOCHONDRIAL"/>
    <property type="match status" value="1"/>
</dbReference>
<dbReference type="SUPFAM" id="SSF48592">
    <property type="entry name" value="GroEL equatorial domain-like"/>
    <property type="match status" value="1"/>
</dbReference>
<keyword evidence="11" id="KW-1185">Reference proteome</keyword>
<dbReference type="CDD" id="cd03344">
    <property type="entry name" value="GroEL"/>
    <property type="match status" value="1"/>
</dbReference>
<dbReference type="GO" id="GO:0005737">
    <property type="term" value="C:cytoplasm"/>
    <property type="evidence" value="ECO:0007669"/>
    <property type="project" value="UniProtKB-SubCell"/>
</dbReference>
<dbReference type="Proteomes" id="UP000006633">
    <property type="component" value="Chromosome"/>
</dbReference>
<dbReference type="GO" id="GO:0051082">
    <property type="term" value="F:unfolded protein binding"/>
    <property type="evidence" value="ECO:0007669"/>
    <property type="project" value="UniProtKB-UniRule"/>
</dbReference>
<dbReference type="HOGENOM" id="CLU_016503_6_1_5"/>
<dbReference type="GO" id="GO:0042026">
    <property type="term" value="P:protein refolding"/>
    <property type="evidence" value="ECO:0007669"/>
    <property type="project" value="UniProtKB-UniRule"/>
</dbReference>
<dbReference type="OrthoDB" id="9766614at2"/>
<dbReference type="SUPFAM" id="SSF54849">
    <property type="entry name" value="GroEL-intermediate domain like"/>
    <property type="match status" value="1"/>
</dbReference>
<keyword evidence="3 7" id="KW-0547">Nucleotide-binding</keyword>
<feature type="binding site" evidence="7">
    <location>
        <begin position="87"/>
        <end position="91"/>
    </location>
    <ligand>
        <name>ATP</name>
        <dbReference type="ChEBI" id="CHEBI:30616"/>
    </ligand>
</feature>
<accession>D7A6J6</accession>
<dbReference type="NCBIfam" id="NF009487">
    <property type="entry name" value="PRK12849.1"/>
    <property type="match status" value="1"/>
</dbReference>
<dbReference type="SUPFAM" id="SSF52029">
    <property type="entry name" value="GroEL apical domain-like"/>
    <property type="match status" value="1"/>
</dbReference>
<organism evidence="10 11">
    <name type="scientific">Ancylobacter novellus (strain ATCC 8093 / DSM 506 / JCM 20403 / CCM 1077 / IAM 12100 / NBRC 12443 / NCIMB 10456)</name>
    <name type="common">Starkeya novella</name>
    <dbReference type="NCBI Taxonomy" id="639283"/>
    <lineage>
        <taxon>Bacteria</taxon>
        <taxon>Pseudomonadati</taxon>
        <taxon>Pseudomonadota</taxon>
        <taxon>Alphaproteobacteria</taxon>
        <taxon>Hyphomicrobiales</taxon>
        <taxon>Xanthobacteraceae</taxon>
        <taxon>Ancylobacter</taxon>
    </lineage>
</organism>
<evidence type="ECO:0000256" key="4">
    <source>
        <dbReference type="ARBA" id="ARBA00022840"/>
    </source>
</evidence>
<evidence type="ECO:0000256" key="8">
    <source>
        <dbReference type="RuleBase" id="RU000418"/>
    </source>
</evidence>
<proteinExistence type="inferred from homology"/>
<dbReference type="PROSITE" id="PS00296">
    <property type="entry name" value="CHAPERONINS_CPN60"/>
    <property type="match status" value="1"/>
</dbReference>
<dbReference type="GO" id="GO:0016853">
    <property type="term" value="F:isomerase activity"/>
    <property type="evidence" value="ECO:0007669"/>
    <property type="project" value="UniProtKB-KW"/>
</dbReference>
<dbReference type="NCBIfam" id="NF009489">
    <property type="entry name" value="PRK12851.1"/>
    <property type="match status" value="1"/>
</dbReference>
<keyword evidence="6 7" id="KW-0413">Isomerase</keyword>
<feature type="binding site" evidence="7">
    <location>
        <begin position="30"/>
        <end position="33"/>
    </location>
    <ligand>
        <name>ATP</name>
        <dbReference type="ChEBI" id="CHEBI:30616"/>
    </ligand>
</feature>
<gene>
    <name evidence="7" type="primary">groEL</name>
    <name evidence="7" type="synonym">groL</name>
    <name evidence="10" type="ordered locus">Snov_2911</name>
</gene>
<dbReference type="STRING" id="639283.Snov_2911"/>